<sequence length="124" mass="14540">MEIDALLRRTRISQNLKNLVKRLLEENQDLKPKEPCEEVKDVEIDALLEENQELTEPKEVNQDLKNLKNLVRSKDVRIDALLEENQDLTEPKEGCEEVKDGEIDALQRETSQNLKNFEEVKDER</sequence>
<feature type="region of interest" description="Disordered" evidence="1">
    <location>
        <begin position="103"/>
        <end position="124"/>
    </location>
</feature>
<organism evidence="2 3">
    <name type="scientific">Dissostichus mawsoni</name>
    <name type="common">Antarctic cod</name>
    <dbReference type="NCBI Taxonomy" id="36200"/>
    <lineage>
        <taxon>Eukaryota</taxon>
        <taxon>Metazoa</taxon>
        <taxon>Chordata</taxon>
        <taxon>Craniata</taxon>
        <taxon>Vertebrata</taxon>
        <taxon>Euteleostomi</taxon>
        <taxon>Actinopterygii</taxon>
        <taxon>Neopterygii</taxon>
        <taxon>Teleostei</taxon>
        <taxon>Neoteleostei</taxon>
        <taxon>Acanthomorphata</taxon>
        <taxon>Eupercaria</taxon>
        <taxon>Perciformes</taxon>
        <taxon>Notothenioidei</taxon>
        <taxon>Nototheniidae</taxon>
        <taxon>Dissostichus</taxon>
    </lineage>
</organism>
<gene>
    <name evidence="2" type="ORF">F7725_019213</name>
</gene>
<dbReference type="Proteomes" id="UP000518266">
    <property type="component" value="Unassembled WGS sequence"/>
</dbReference>
<accession>A0A7J5YJ29</accession>
<comment type="caution">
    <text evidence="2">The sequence shown here is derived from an EMBL/GenBank/DDBJ whole genome shotgun (WGS) entry which is preliminary data.</text>
</comment>
<dbReference type="OrthoDB" id="40334at2759"/>
<dbReference type="EMBL" id="JAAKFY010000011">
    <property type="protein sequence ID" value="KAF3849494.1"/>
    <property type="molecule type" value="Genomic_DNA"/>
</dbReference>
<evidence type="ECO:0000313" key="3">
    <source>
        <dbReference type="Proteomes" id="UP000518266"/>
    </source>
</evidence>
<name>A0A7J5YJ29_DISMA</name>
<protein>
    <submittedName>
        <fullName evidence="2">Uncharacterized protein</fullName>
    </submittedName>
</protein>
<proteinExistence type="predicted"/>
<keyword evidence="3" id="KW-1185">Reference proteome</keyword>
<evidence type="ECO:0000313" key="2">
    <source>
        <dbReference type="EMBL" id="KAF3849494.1"/>
    </source>
</evidence>
<evidence type="ECO:0000256" key="1">
    <source>
        <dbReference type="SAM" id="MobiDB-lite"/>
    </source>
</evidence>
<reference evidence="2 3" key="1">
    <citation type="submission" date="2020-03" db="EMBL/GenBank/DDBJ databases">
        <title>Dissostichus mawsoni Genome sequencing and assembly.</title>
        <authorList>
            <person name="Park H."/>
        </authorList>
    </citation>
    <scope>NUCLEOTIDE SEQUENCE [LARGE SCALE GENOMIC DNA]</scope>
    <source>
        <strain evidence="2">DM0001</strain>
        <tissue evidence="2">Muscle</tissue>
    </source>
</reference>
<dbReference type="AlphaFoldDB" id="A0A7J5YJ29"/>